<evidence type="ECO:0000313" key="3">
    <source>
        <dbReference type="Proteomes" id="UP000217790"/>
    </source>
</evidence>
<sequence>MASITSPSLGLTFGAAYIGSTMAAINSQMIHWSFDILILDALHVALTTHAFYHYFVDLFGNIITIYDIVWSFKLQILLSSLIIMWVQVLLVVDHNSYKVVSLLVVLAIIVAFGYVICKSYFTL</sequence>
<dbReference type="InParanoid" id="A0A2H3DP65"/>
<evidence type="ECO:0000256" key="1">
    <source>
        <dbReference type="SAM" id="Phobius"/>
    </source>
</evidence>
<proteinExistence type="predicted"/>
<name>A0A2H3DP65_ARMGA</name>
<dbReference type="Proteomes" id="UP000217790">
    <property type="component" value="Unassembled WGS sequence"/>
</dbReference>
<keyword evidence="1" id="KW-1133">Transmembrane helix</keyword>
<evidence type="ECO:0000313" key="2">
    <source>
        <dbReference type="EMBL" id="PBK92658.1"/>
    </source>
</evidence>
<dbReference type="AlphaFoldDB" id="A0A2H3DP65"/>
<keyword evidence="3" id="KW-1185">Reference proteome</keyword>
<dbReference type="OrthoDB" id="2535105at2759"/>
<keyword evidence="1" id="KW-0472">Membrane</keyword>
<feature type="transmembrane region" description="Helical" evidence="1">
    <location>
        <begin position="37"/>
        <end position="56"/>
    </location>
</feature>
<organism evidence="2 3">
    <name type="scientific">Armillaria gallica</name>
    <name type="common">Bulbous honey fungus</name>
    <name type="synonym">Armillaria bulbosa</name>
    <dbReference type="NCBI Taxonomy" id="47427"/>
    <lineage>
        <taxon>Eukaryota</taxon>
        <taxon>Fungi</taxon>
        <taxon>Dikarya</taxon>
        <taxon>Basidiomycota</taxon>
        <taxon>Agaricomycotina</taxon>
        <taxon>Agaricomycetes</taxon>
        <taxon>Agaricomycetidae</taxon>
        <taxon>Agaricales</taxon>
        <taxon>Marasmiineae</taxon>
        <taxon>Physalacriaceae</taxon>
        <taxon>Armillaria</taxon>
    </lineage>
</organism>
<dbReference type="EMBL" id="KZ293658">
    <property type="protein sequence ID" value="PBK92658.1"/>
    <property type="molecule type" value="Genomic_DNA"/>
</dbReference>
<gene>
    <name evidence="2" type="ORF">ARMGADRAFT_1030895</name>
</gene>
<accession>A0A2H3DP65</accession>
<keyword evidence="1" id="KW-0812">Transmembrane</keyword>
<reference evidence="3" key="1">
    <citation type="journal article" date="2017" name="Nat. Ecol. Evol.">
        <title>Genome expansion and lineage-specific genetic innovations in the forest pathogenic fungi Armillaria.</title>
        <authorList>
            <person name="Sipos G."/>
            <person name="Prasanna A.N."/>
            <person name="Walter M.C."/>
            <person name="O'Connor E."/>
            <person name="Balint B."/>
            <person name="Krizsan K."/>
            <person name="Kiss B."/>
            <person name="Hess J."/>
            <person name="Varga T."/>
            <person name="Slot J."/>
            <person name="Riley R."/>
            <person name="Boka B."/>
            <person name="Rigling D."/>
            <person name="Barry K."/>
            <person name="Lee J."/>
            <person name="Mihaltcheva S."/>
            <person name="LaButti K."/>
            <person name="Lipzen A."/>
            <person name="Waldron R."/>
            <person name="Moloney N.M."/>
            <person name="Sperisen C."/>
            <person name="Kredics L."/>
            <person name="Vagvoelgyi C."/>
            <person name="Patrignani A."/>
            <person name="Fitzpatrick D."/>
            <person name="Nagy I."/>
            <person name="Doyle S."/>
            <person name="Anderson J.B."/>
            <person name="Grigoriev I.V."/>
            <person name="Gueldener U."/>
            <person name="Muensterkoetter M."/>
            <person name="Nagy L.G."/>
        </authorList>
    </citation>
    <scope>NUCLEOTIDE SEQUENCE [LARGE SCALE GENOMIC DNA]</scope>
    <source>
        <strain evidence="3">Ar21-2</strain>
    </source>
</reference>
<protein>
    <submittedName>
        <fullName evidence="2">Uncharacterized protein</fullName>
    </submittedName>
</protein>
<feature type="transmembrane region" description="Helical" evidence="1">
    <location>
        <begin position="99"/>
        <end position="121"/>
    </location>
</feature>
<feature type="transmembrane region" description="Helical" evidence="1">
    <location>
        <begin position="6"/>
        <end position="25"/>
    </location>
</feature>
<feature type="transmembrane region" description="Helical" evidence="1">
    <location>
        <begin position="68"/>
        <end position="92"/>
    </location>
</feature>